<evidence type="ECO:0000313" key="1">
    <source>
        <dbReference type="EMBL" id="EGW55685.1"/>
    </source>
</evidence>
<accession>G2FBK4</accession>
<evidence type="ECO:0000313" key="2">
    <source>
        <dbReference type="Proteomes" id="UP000005167"/>
    </source>
</evidence>
<dbReference type="EMBL" id="AFZB01000002">
    <property type="protein sequence ID" value="EGW55685.1"/>
    <property type="molecule type" value="Genomic_DNA"/>
</dbReference>
<dbReference type="Proteomes" id="UP000005167">
    <property type="component" value="Unassembled WGS sequence"/>
</dbReference>
<name>G2FBK4_9GAMM</name>
<keyword evidence="2" id="KW-1185">Reference proteome</keyword>
<gene>
    <name evidence="1" type="ORF">TevJSym_ab00370</name>
</gene>
<comment type="caution">
    <text evidence="1">The sequence shown here is derived from an EMBL/GenBank/DDBJ whole genome shotgun (WGS) entry which is preliminary data.</text>
</comment>
<sequence>MPLPISTTGSFAISALLGGAIEAQPLIPSANSIVLSTICFICHLLI</sequence>
<proteinExistence type="predicted"/>
<protein>
    <submittedName>
        <fullName evidence="1">Uncharacterized protein</fullName>
    </submittedName>
</protein>
<dbReference type="AlphaFoldDB" id="G2FBK4"/>
<organism evidence="1 2">
    <name type="scientific">endosymbiont of Tevnia jerichonana</name>
    <name type="common">vent Tica</name>
    <dbReference type="NCBI Taxonomy" id="1049564"/>
    <lineage>
        <taxon>Bacteria</taxon>
        <taxon>Pseudomonadati</taxon>
        <taxon>Pseudomonadota</taxon>
        <taxon>Gammaproteobacteria</taxon>
        <taxon>sulfur-oxidizing symbionts</taxon>
    </lineage>
</organism>
<reference evidence="1 2" key="1">
    <citation type="journal article" date="2011" name="ISME J.">
        <title>The endosymbionts of the deep-sea tubeworms Riftia pachyptila and Tevnia jerichonana share an identical physiology as revealed by proteogenomic analyses.</title>
        <authorList>
            <person name="Gardebrecht A."/>
            <person name="Markert S."/>
            <person name="Felbeck H."/>
            <person name="Thuermer A."/>
            <person name="Albrecht D."/>
            <person name="Wollherr A."/>
            <person name="Kabisch J."/>
            <person name="Lehmann R."/>
            <person name="Daniel R."/>
            <person name="Liesegang H."/>
            <person name="Hecker M."/>
            <person name="Sievert S.M."/>
            <person name="Schweder T."/>
        </authorList>
    </citation>
    <scope>NUCLEOTIDE SEQUENCE [LARGE SCALE GENOMIC DNA]</scope>
</reference>